<comment type="cofactor">
    <cofactor evidence="1">
        <name>Fe(2+)</name>
        <dbReference type="ChEBI" id="CHEBI:29033"/>
    </cofactor>
</comment>
<name>A0A4U7N8R4_9RHOB</name>
<dbReference type="AlphaFoldDB" id="A0A4U7N8R4"/>
<gene>
    <name evidence="2" type="ORF">FAP39_02485</name>
</gene>
<sequence>MATVLSDAQVASFREAGFLFVPEMFSKDEMQNITAWTQELANRDEEIGKEWKYFETARTDGGRILNRIENFVPHHAQMGALVQDDRFLAACSQLFGEEAVLFKDKINCKMPGGGGFEPHQDMQAGWDVYGDLHISILVAIDPMTAQNGALDIVAGMHKQGLLGEMWAPLDEDQMKGAQWQALYCKPGDVLFFDSYAPHRSGPNTTDQARRAMYLTYGKLSDGDERARYYADKHANYPPDIERDPEGDYGYKV</sequence>
<dbReference type="GO" id="GO:0005506">
    <property type="term" value="F:iron ion binding"/>
    <property type="evidence" value="ECO:0007669"/>
    <property type="project" value="UniProtKB-ARBA"/>
</dbReference>
<evidence type="ECO:0000256" key="1">
    <source>
        <dbReference type="ARBA" id="ARBA00001954"/>
    </source>
</evidence>
<organism evidence="2 3">
    <name type="scientific">Shimia litoralis</name>
    <dbReference type="NCBI Taxonomy" id="420403"/>
    <lineage>
        <taxon>Bacteria</taxon>
        <taxon>Pseudomonadati</taxon>
        <taxon>Pseudomonadota</taxon>
        <taxon>Alphaproteobacteria</taxon>
        <taxon>Rhodobacterales</taxon>
        <taxon>Roseobacteraceae</taxon>
    </lineage>
</organism>
<evidence type="ECO:0000313" key="2">
    <source>
        <dbReference type="EMBL" id="TKZ22087.1"/>
    </source>
</evidence>
<dbReference type="InterPro" id="IPR008775">
    <property type="entry name" value="Phytyl_CoA_dOase-like"/>
</dbReference>
<protein>
    <submittedName>
        <fullName evidence="2">Phytanoyl-CoA dioxygenase family protein</fullName>
    </submittedName>
</protein>
<dbReference type="OrthoDB" id="9791262at2"/>
<accession>A0A4U7N8R4</accession>
<dbReference type="Pfam" id="PF05721">
    <property type="entry name" value="PhyH"/>
    <property type="match status" value="1"/>
</dbReference>
<dbReference type="PANTHER" id="PTHR20883:SF48">
    <property type="entry name" value="ECTOINE DIOXYGENASE"/>
    <property type="match status" value="1"/>
</dbReference>
<keyword evidence="2" id="KW-0560">Oxidoreductase</keyword>
<dbReference type="EMBL" id="SULI01000002">
    <property type="protein sequence ID" value="TKZ22087.1"/>
    <property type="molecule type" value="Genomic_DNA"/>
</dbReference>
<dbReference type="SUPFAM" id="SSF51197">
    <property type="entry name" value="Clavaminate synthase-like"/>
    <property type="match status" value="1"/>
</dbReference>
<dbReference type="Gene3D" id="2.60.120.620">
    <property type="entry name" value="q2cbj1_9rhob like domain"/>
    <property type="match status" value="1"/>
</dbReference>
<dbReference type="PANTHER" id="PTHR20883">
    <property type="entry name" value="PHYTANOYL-COA DIOXYGENASE DOMAIN CONTAINING 1"/>
    <property type="match status" value="1"/>
</dbReference>
<proteinExistence type="predicted"/>
<comment type="caution">
    <text evidence="2">The sequence shown here is derived from an EMBL/GenBank/DDBJ whole genome shotgun (WGS) entry which is preliminary data.</text>
</comment>
<evidence type="ECO:0000313" key="3">
    <source>
        <dbReference type="Proteomes" id="UP000306575"/>
    </source>
</evidence>
<dbReference type="RefSeq" id="WP_138014799.1">
    <property type="nucleotide sequence ID" value="NZ_SULI01000002.1"/>
</dbReference>
<reference evidence="2 3" key="1">
    <citation type="submission" date="2019-04" db="EMBL/GenBank/DDBJ databases">
        <title>Genome sequence of Pelagicola litoralis CL-ES2.</title>
        <authorList>
            <person name="Cao J."/>
        </authorList>
    </citation>
    <scope>NUCLEOTIDE SEQUENCE [LARGE SCALE GENOMIC DNA]</scope>
    <source>
        <strain evidence="2 3">CL-ES2</strain>
    </source>
</reference>
<dbReference type="GO" id="GO:0016706">
    <property type="term" value="F:2-oxoglutarate-dependent dioxygenase activity"/>
    <property type="evidence" value="ECO:0007669"/>
    <property type="project" value="UniProtKB-ARBA"/>
</dbReference>
<keyword evidence="2" id="KW-0223">Dioxygenase</keyword>
<keyword evidence="3" id="KW-1185">Reference proteome</keyword>
<dbReference type="Proteomes" id="UP000306575">
    <property type="component" value="Unassembled WGS sequence"/>
</dbReference>